<dbReference type="GO" id="GO:0009897">
    <property type="term" value="C:external side of plasma membrane"/>
    <property type="evidence" value="ECO:0007669"/>
    <property type="project" value="Ensembl"/>
</dbReference>
<dbReference type="InterPro" id="IPR042185">
    <property type="entry name" value="Serpin_sf_2"/>
</dbReference>
<dbReference type="InParanoid" id="I3NE99"/>
<dbReference type="FunCoup" id="I3NE99">
    <property type="interactions" value="47"/>
</dbReference>
<dbReference type="GO" id="GO:0036030">
    <property type="term" value="C:protein C inhibitor-plasma kallikrein complex"/>
    <property type="evidence" value="ECO:0007669"/>
    <property type="project" value="Ensembl"/>
</dbReference>
<dbReference type="InterPro" id="IPR023795">
    <property type="entry name" value="Serpin_CS"/>
</dbReference>
<dbReference type="GO" id="GO:0036028">
    <property type="term" value="C:protein C inhibitor-thrombin complex"/>
    <property type="evidence" value="ECO:0007669"/>
    <property type="project" value="Ensembl"/>
</dbReference>
<keyword evidence="5" id="KW-1185">Reference proteome</keyword>
<dbReference type="FunFam" id="3.30.497.10:FF:000001">
    <property type="entry name" value="Serine protease inhibitor"/>
    <property type="match status" value="1"/>
</dbReference>
<dbReference type="PROSITE" id="PS00284">
    <property type="entry name" value="SERPIN"/>
    <property type="match status" value="1"/>
</dbReference>
<protein>
    <submittedName>
        <fullName evidence="4">Serpin family A member 5</fullName>
    </submittedName>
</protein>
<dbReference type="GO" id="GO:0002080">
    <property type="term" value="C:acrosomal membrane"/>
    <property type="evidence" value="ECO:0007669"/>
    <property type="project" value="Ensembl"/>
</dbReference>
<dbReference type="InterPro" id="IPR000215">
    <property type="entry name" value="Serpin_fam"/>
</dbReference>
<reference evidence="5" key="1">
    <citation type="submission" date="2011-11" db="EMBL/GenBank/DDBJ databases">
        <title>The Draft Genome of Spermophilus tridecemlineatus.</title>
        <authorList>
            <consortium name="The Broad Institute Genome Assembly &amp; Analysis Group"/>
            <consortium name="Computational R&amp;D Group"/>
            <consortium name="and Sequencing Platform"/>
            <person name="Di Palma F."/>
            <person name="Alfoldi J."/>
            <person name="Johnson J."/>
            <person name="Berlin A."/>
            <person name="Gnerre S."/>
            <person name="Jaffe D."/>
            <person name="MacCallum I."/>
            <person name="Young S."/>
            <person name="Walker B.J."/>
            <person name="Lindblad-Toh K."/>
        </authorList>
    </citation>
    <scope>NUCLEOTIDE SEQUENCE [LARGE SCALE GENOMIC DNA]</scope>
</reference>
<dbReference type="GO" id="GO:0070684">
    <property type="term" value="P:seminal clot liquefaction"/>
    <property type="evidence" value="ECO:0007669"/>
    <property type="project" value="Ensembl"/>
</dbReference>
<dbReference type="GeneTree" id="ENSGT00940000162217"/>
<evidence type="ECO:0000256" key="1">
    <source>
        <dbReference type="ARBA" id="ARBA00009500"/>
    </source>
</evidence>
<dbReference type="GO" id="GO:0036025">
    <property type="term" value="C:protein C inhibitor-TMPRSS11E complex"/>
    <property type="evidence" value="ECO:0007669"/>
    <property type="project" value="Ensembl"/>
</dbReference>
<dbReference type="InterPro" id="IPR036186">
    <property type="entry name" value="Serpin_sf"/>
</dbReference>
<dbReference type="GO" id="GO:0036026">
    <property type="term" value="C:protein C inhibitor-PLAT complex"/>
    <property type="evidence" value="ECO:0007669"/>
    <property type="project" value="Ensembl"/>
</dbReference>
<comment type="similarity">
    <text evidence="1 2">Belongs to the serpin family.</text>
</comment>
<dbReference type="GO" id="GO:0070062">
    <property type="term" value="C:extracellular exosome"/>
    <property type="evidence" value="ECO:0007669"/>
    <property type="project" value="Ensembl"/>
</dbReference>
<dbReference type="GO" id="GO:0004867">
    <property type="term" value="F:serine-type endopeptidase inhibitor activity"/>
    <property type="evidence" value="ECO:0007669"/>
    <property type="project" value="Ensembl"/>
</dbReference>
<proteinExistence type="inferred from homology"/>
<dbReference type="GO" id="GO:0031210">
    <property type="term" value="F:phosphatidylcholine binding"/>
    <property type="evidence" value="ECO:0007669"/>
    <property type="project" value="Ensembl"/>
</dbReference>
<dbReference type="Proteomes" id="UP000005215">
    <property type="component" value="Unassembled WGS sequence"/>
</dbReference>
<dbReference type="eggNOG" id="KOG2392">
    <property type="taxonomic scope" value="Eukaryota"/>
</dbReference>
<dbReference type="GO" id="GO:0031094">
    <property type="term" value="C:platelet dense tubular network"/>
    <property type="evidence" value="ECO:0007669"/>
    <property type="project" value="Ensembl"/>
</dbReference>
<dbReference type="FunFam" id="2.30.39.10:FF:000002">
    <property type="entry name" value="Serpin family D member 1"/>
    <property type="match status" value="1"/>
</dbReference>
<dbReference type="GO" id="GO:0032190">
    <property type="term" value="F:acrosin binding"/>
    <property type="evidence" value="ECO:0007669"/>
    <property type="project" value="Ensembl"/>
</dbReference>
<feature type="domain" description="Serpin" evidence="3">
    <location>
        <begin position="91"/>
        <end position="448"/>
    </location>
</feature>
<dbReference type="Ensembl" id="ENSSTOT00000029122.2">
    <property type="protein sequence ID" value="ENSSTOP00000022696.2"/>
    <property type="gene ID" value="ENSSTOG00000021253.2"/>
</dbReference>
<dbReference type="GO" id="GO:0097181">
    <property type="term" value="C:protein C inhibitor-coagulation factor V complex"/>
    <property type="evidence" value="ECO:0007669"/>
    <property type="project" value="Ensembl"/>
</dbReference>
<name>I3NE99_ICTTR</name>
<dbReference type="Gene3D" id="3.30.497.10">
    <property type="entry name" value="Antithrombin, subunit I, domain 2"/>
    <property type="match status" value="1"/>
</dbReference>
<dbReference type="GO" id="GO:0036027">
    <property type="term" value="C:protein C inhibitor-PLAU complex"/>
    <property type="evidence" value="ECO:0007669"/>
    <property type="project" value="Ensembl"/>
</dbReference>
<gene>
    <name evidence="4" type="primary">SERPINA5</name>
</gene>
<accession>I3NE99</accession>
<dbReference type="InterPro" id="IPR042178">
    <property type="entry name" value="Serpin_sf_1"/>
</dbReference>
<dbReference type="GO" id="GO:0036029">
    <property type="term" value="C:protein C inhibitor-KLK3 complex"/>
    <property type="evidence" value="ECO:0007669"/>
    <property type="project" value="Ensembl"/>
</dbReference>
<dbReference type="Gene3D" id="2.30.39.10">
    <property type="entry name" value="Alpha-1-antitrypsin, domain 1"/>
    <property type="match status" value="1"/>
</dbReference>
<sequence length="448" mass="50095">MRGDNSLECQLHLSLCPQLRELLPAPSLRTPSHIPSRTAAATMKLVLLLCLTLISPQLASLRRHNSRETRKKIKEPAVHDTVAPSTREFAFDLYRALASNAPGQNIFFSPLSISMSLAMLTLGARSNTKAQILEGLGHSLQPDSEEELHNTFQKLLQELSQPREGLELSLGNALFMDPTVSVQEGFLRAMKTMYQADIFPTNFGNPTEAQKQINDYVATQTKGKIVDLIQDLDSTHIIVMVNYIFFKAKWETGFSPENTKEQDFHVNWDTTVKVSMMNREDQYYYFLDRNLSCEVVGVPYEGNATALLILPSEGKMAQVENGLTGKRLGKWLHLLTKRQLDLYLPKFSIEGSYQLEKILPKLGISQVFTSQADLSGLTNHSNIQVSEMVHRAVVEVDESGTKAAAATGTVFMFRSARLGSQRVVFNRPFLLTIVGNTNILFFGKVTQP</sequence>
<evidence type="ECO:0000259" key="3">
    <source>
        <dbReference type="SMART" id="SM00093"/>
    </source>
</evidence>
<dbReference type="InterPro" id="IPR023796">
    <property type="entry name" value="Serpin_dom"/>
</dbReference>
<dbReference type="EMBL" id="AGTP01112192">
    <property type="status" value="NOT_ANNOTATED_CDS"/>
    <property type="molecule type" value="Genomic_DNA"/>
</dbReference>
<dbReference type="PANTHER" id="PTHR11461:SF274">
    <property type="entry name" value="PLASMA SERINE PROTEASE INHIBITOR"/>
    <property type="match status" value="1"/>
</dbReference>
<evidence type="ECO:0000313" key="4">
    <source>
        <dbReference type="Ensembl" id="ENSSTOP00000022696.2"/>
    </source>
</evidence>
<reference evidence="4" key="3">
    <citation type="submission" date="2025-09" db="UniProtKB">
        <authorList>
            <consortium name="Ensembl"/>
        </authorList>
    </citation>
    <scope>IDENTIFICATION</scope>
</reference>
<dbReference type="GO" id="GO:0036024">
    <property type="term" value="C:protein C inhibitor-TMPRSS7 complex"/>
    <property type="evidence" value="ECO:0007669"/>
    <property type="project" value="Ensembl"/>
</dbReference>
<dbReference type="HOGENOM" id="CLU_023330_2_1_1"/>
<dbReference type="SMART" id="SM00093">
    <property type="entry name" value="SERPIN"/>
    <property type="match status" value="1"/>
</dbReference>
<dbReference type="AlphaFoldDB" id="I3NE99"/>
<dbReference type="SUPFAM" id="SSF56574">
    <property type="entry name" value="Serpins"/>
    <property type="match status" value="1"/>
</dbReference>
<dbReference type="Pfam" id="PF00079">
    <property type="entry name" value="Serpin"/>
    <property type="match status" value="1"/>
</dbReference>
<organism evidence="4 5">
    <name type="scientific">Ictidomys tridecemlineatus</name>
    <name type="common">Thirteen-lined ground squirrel</name>
    <name type="synonym">Spermophilus tridecemlineatus</name>
    <dbReference type="NCBI Taxonomy" id="43179"/>
    <lineage>
        <taxon>Eukaryota</taxon>
        <taxon>Metazoa</taxon>
        <taxon>Chordata</taxon>
        <taxon>Craniata</taxon>
        <taxon>Vertebrata</taxon>
        <taxon>Euteleostomi</taxon>
        <taxon>Mammalia</taxon>
        <taxon>Eutheria</taxon>
        <taxon>Euarchontoglires</taxon>
        <taxon>Glires</taxon>
        <taxon>Rodentia</taxon>
        <taxon>Sciuromorpha</taxon>
        <taxon>Sciuridae</taxon>
        <taxon>Xerinae</taxon>
        <taxon>Marmotini</taxon>
        <taxon>Ictidomys</taxon>
    </lineage>
</organism>
<dbReference type="GO" id="GO:0097183">
    <property type="term" value="C:protein C inhibitor-coagulation factor XI complex"/>
    <property type="evidence" value="ECO:0007669"/>
    <property type="project" value="Ensembl"/>
</dbReference>
<evidence type="ECO:0000256" key="2">
    <source>
        <dbReference type="RuleBase" id="RU000411"/>
    </source>
</evidence>
<dbReference type="GO" id="GO:0031091">
    <property type="term" value="C:platelet alpha granule"/>
    <property type="evidence" value="ECO:0007669"/>
    <property type="project" value="Ensembl"/>
</dbReference>
<dbReference type="GO" id="GO:0002020">
    <property type="term" value="F:protease binding"/>
    <property type="evidence" value="ECO:0007669"/>
    <property type="project" value="Ensembl"/>
</dbReference>
<dbReference type="GO" id="GO:0001972">
    <property type="term" value="F:retinoic acid binding"/>
    <property type="evidence" value="ECO:0007669"/>
    <property type="project" value="Ensembl"/>
</dbReference>
<dbReference type="GO" id="GO:0097182">
    <property type="term" value="C:protein C inhibitor-coagulation factor Xa complex"/>
    <property type="evidence" value="ECO:0007669"/>
    <property type="project" value="Ensembl"/>
</dbReference>
<dbReference type="PANTHER" id="PTHR11461">
    <property type="entry name" value="SERINE PROTEASE INHIBITOR, SERPIN"/>
    <property type="match status" value="1"/>
</dbReference>
<dbReference type="STRING" id="43179.ENSSTOP00000022696"/>
<dbReference type="GO" id="GO:0007283">
    <property type="term" value="P:spermatogenesis"/>
    <property type="evidence" value="ECO:0007669"/>
    <property type="project" value="Ensembl"/>
</dbReference>
<evidence type="ECO:0000313" key="5">
    <source>
        <dbReference type="Proteomes" id="UP000005215"/>
    </source>
</evidence>
<reference evidence="4" key="2">
    <citation type="submission" date="2025-08" db="UniProtKB">
        <authorList>
            <consortium name="Ensembl"/>
        </authorList>
    </citation>
    <scope>IDENTIFICATION</scope>
</reference>